<dbReference type="Gene3D" id="1.10.530.10">
    <property type="match status" value="1"/>
</dbReference>
<dbReference type="InParanoid" id="A0A3Q1J6E3"/>
<dbReference type="InterPro" id="IPR023346">
    <property type="entry name" value="Lysozyme-like_dom_sf"/>
</dbReference>
<protein>
    <recommendedName>
        <fullName evidence="5">Secreted protein</fullName>
    </recommendedName>
</protein>
<dbReference type="OrthoDB" id="17373at2759"/>
<name>A0A3Q1J6E3_ANATE</name>
<keyword evidence="2" id="KW-0732">Signal</keyword>
<accession>A0A3Q1J6E3</accession>
<sequence>MCREFVSGLFLSSLLPSVVCNTEVATGFNTSALKEVAHGKQDNGHQGGHSGPNMPHSRGRRNSMNPAHHNPPQPPQSCTLYGVFQLPSHLACNNGETPSSNICGIPCSSELTFVSYLLYKSLSLGLILKKNCRKFKNAAVVVTFKPKCHRGCFAFFRFSP</sequence>
<dbReference type="SUPFAM" id="SSF53955">
    <property type="entry name" value="Lysozyme-like"/>
    <property type="match status" value="1"/>
</dbReference>
<feature type="chain" id="PRO_5030080251" description="Secreted protein" evidence="2">
    <location>
        <begin position="21"/>
        <end position="160"/>
    </location>
</feature>
<proteinExistence type="predicted"/>
<organism evidence="3 4">
    <name type="scientific">Anabas testudineus</name>
    <name type="common">Climbing perch</name>
    <name type="synonym">Anthias testudineus</name>
    <dbReference type="NCBI Taxonomy" id="64144"/>
    <lineage>
        <taxon>Eukaryota</taxon>
        <taxon>Metazoa</taxon>
        <taxon>Chordata</taxon>
        <taxon>Craniata</taxon>
        <taxon>Vertebrata</taxon>
        <taxon>Euteleostomi</taxon>
        <taxon>Actinopterygii</taxon>
        <taxon>Neopterygii</taxon>
        <taxon>Teleostei</taxon>
        <taxon>Neoteleostei</taxon>
        <taxon>Acanthomorphata</taxon>
        <taxon>Anabantaria</taxon>
        <taxon>Anabantiformes</taxon>
        <taxon>Anabantoidei</taxon>
        <taxon>Anabantidae</taxon>
        <taxon>Anabas</taxon>
    </lineage>
</organism>
<evidence type="ECO:0000256" key="1">
    <source>
        <dbReference type="SAM" id="MobiDB-lite"/>
    </source>
</evidence>
<reference evidence="3" key="2">
    <citation type="submission" date="2025-08" db="UniProtKB">
        <authorList>
            <consortium name="Ensembl"/>
        </authorList>
    </citation>
    <scope>IDENTIFICATION</scope>
</reference>
<evidence type="ECO:0000313" key="4">
    <source>
        <dbReference type="Proteomes" id="UP000265040"/>
    </source>
</evidence>
<feature type="signal peptide" evidence="2">
    <location>
        <begin position="1"/>
        <end position="20"/>
    </location>
</feature>
<reference evidence="3" key="3">
    <citation type="submission" date="2025-09" db="UniProtKB">
        <authorList>
            <consortium name="Ensembl"/>
        </authorList>
    </citation>
    <scope>IDENTIFICATION</scope>
</reference>
<keyword evidence="4" id="KW-1185">Reference proteome</keyword>
<dbReference type="Proteomes" id="UP000265040">
    <property type="component" value="Chromosome 1"/>
</dbReference>
<reference evidence="3" key="1">
    <citation type="submission" date="2021-04" db="EMBL/GenBank/DDBJ databases">
        <authorList>
            <consortium name="Wellcome Sanger Institute Data Sharing"/>
        </authorList>
    </citation>
    <scope>NUCLEOTIDE SEQUENCE [LARGE SCALE GENOMIC DNA]</scope>
</reference>
<evidence type="ECO:0008006" key="5">
    <source>
        <dbReference type="Google" id="ProtNLM"/>
    </source>
</evidence>
<feature type="region of interest" description="Disordered" evidence="1">
    <location>
        <begin position="39"/>
        <end position="73"/>
    </location>
</feature>
<evidence type="ECO:0000256" key="2">
    <source>
        <dbReference type="SAM" id="SignalP"/>
    </source>
</evidence>
<dbReference type="AlphaFoldDB" id="A0A3Q1J6E3"/>
<evidence type="ECO:0000313" key="3">
    <source>
        <dbReference type="Ensembl" id="ENSATEP00000030347.2"/>
    </source>
</evidence>
<dbReference type="Ensembl" id="ENSATET00000030806.2">
    <property type="protein sequence ID" value="ENSATEP00000030347.2"/>
    <property type="gene ID" value="ENSATEG00000020958.2"/>
</dbReference>